<gene>
    <name evidence="3" type="ORF">AMYX_07030</name>
</gene>
<dbReference type="SUPFAM" id="SSF54427">
    <property type="entry name" value="NTF2-like"/>
    <property type="match status" value="1"/>
</dbReference>
<proteinExistence type="predicted"/>
<accession>A0A7I9VHS8</accession>
<dbReference type="EMBL" id="BJTG01000002">
    <property type="protein sequence ID" value="GEJ55962.1"/>
    <property type="molecule type" value="Genomic_DNA"/>
</dbReference>
<dbReference type="Proteomes" id="UP000503640">
    <property type="component" value="Unassembled WGS sequence"/>
</dbReference>
<protein>
    <recommendedName>
        <fullName evidence="2">SnoaL-like domain-containing protein</fullName>
    </recommendedName>
</protein>
<evidence type="ECO:0000256" key="1">
    <source>
        <dbReference type="SAM" id="MobiDB-lite"/>
    </source>
</evidence>
<dbReference type="AlphaFoldDB" id="A0A7I9VHS8"/>
<dbReference type="Gene3D" id="3.10.450.50">
    <property type="match status" value="1"/>
</dbReference>
<organism evidence="3 4">
    <name type="scientific">Anaeromyxobacter diazotrophicus</name>
    <dbReference type="NCBI Taxonomy" id="2590199"/>
    <lineage>
        <taxon>Bacteria</taxon>
        <taxon>Pseudomonadati</taxon>
        <taxon>Myxococcota</taxon>
        <taxon>Myxococcia</taxon>
        <taxon>Myxococcales</taxon>
        <taxon>Cystobacterineae</taxon>
        <taxon>Anaeromyxobacteraceae</taxon>
        <taxon>Anaeromyxobacter</taxon>
    </lineage>
</organism>
<feature type="domain" description="SnoaL-like" evidence="2">
    <location>
        <begin position="49"/>
        <end position="150"/>
    </location>
</feature>
<dbReference type="InterPro" id="IPR032710">
    <property type="entry name" value="NTF2-like_dom_sf"/>
</dbReference>
<name>A0A7I9VHS8_9BACT</name>
<keyword evidence="4" id="KW-1185">Reference proteome</keyword>
<sequence length="178" mass="19744">MQVIEQDVTSIAGSHSGPPPASGPPVVRIRCQALEKDGFVTKHPNLQVIEDFFGAYAAKDVARVREALAPDIVWRIPGHHPLAGEKRGVDEVLAFFDQLARASFQAKPIVVVADGDYVIDHHRGWSEVAGGVDMTWCLVFRFEGGRIKEVTNFAADQHKADLFFWSVYRLKPIPDRLA</sequence>
<feature type="region of interest" description="Disordered" evidence="1">
    <location>
        <begin position="1"/>
        <end position="24"/>
    </location>
</feature>
<comment type="caution">
    <text evidence="3">The sequence shown here is derived from an EMBL/GenBank/DDBJ whole genome shotgun (WGS) entry which is preliminary data.</text>
</comment>
<reference evidence="4" key="1">
    <citation type="journal article" date="2020" name="Appl. Environ. Microbiol.">
        <title>Diazotrophic Anaeromyxobacter Isolates from Soils.</title>
        <authorList>
            <person name="Masuda Y."/>
            <person name="Yamanaka H."/>
            <person name="Xu Z.X."/>
            <person name="Shiratori Y."/>
            <person name="Aono T."/>
            <person name="Amachi S."/>
            <person name="Senoo K."/>
            <person name="Itoh H."/>
        </authorList>
    </citation>
    <scope>NUCLEOTIDE SEQUENCE [LARGE SCALE GENOMIC DNA]</scope>
    <source>
        <strain evidence="4">R267</strain>
    </source>
</reference>
<evidence type="ECO:0000313" key="4">
    <source>
        <dbReference type="Proteomes" id="UP000503640"/>
    </source>
</evidence>
<evidence type="ECO:0000313" key="3">
    <source>
        <dbReference type="EMBL" id="GEJ55962.1"/>
    </source>
</evidence>
<dbReference type="InterPro" id="IPR037401">
    <property type="entry name" value="SnoaL-like"/>
</dbReference>
<dbReference type="Pfam" id="PF12680">
    <property type="entry name" value="SnoaL_2"/>
    <property type="match status" value="1"/>
</dbReference>
<evidence type="ECO:0000259" key="2">
    <source>
        <dbReference type="Pfam" id="PF12680"/>
    </source>
</evidence>